<keyword evidence="2" id="KW-0812">Transmembrane</keyword>
<feature type="compositionally biased region" description="Acidic residues" evidence="1">
    <location>
        <begin position="168"/>
        <end position="178"/>
    </location>
</feature>
<feature type="region of interest" description="Disordered" evidence="1">
    <location>
        <begin position="1242"/>
        <end position="1289"/>
    </location>
</feature>
<evidence type="ECO:0000256" key="1">
    <source>
        <dbReference type="SAM" id="MobiDB-lite"/>
    </source>
</evidence>
<feature type="compositionally biased region" description="Basic and acidic residues" evidence="1">
    <location>
        <begin position="309"/>
        <end position="319"/>
    </location>
</feature>
<dbReference type="EMBL" id="JAACXV010013705">
    <property type="protein sequence ID" value="KAF7272756.1"/>
    <property type="molecule type" value="Genomic_DNA"/>
</dbReference>
<keyword evidence="4" id="KW-1185">Reference proteome</keyword>
<keyword evidence="2" id="KW-1133">Transmembrane helix</keyword>
<feature type="compositionally biased region" description="Low complexity" evidence="1">
    <location>
        <begin position="1185"/>
        <end position="1197"/>
    </location>
</feature>
<feature type="compositionally biased region" description="Basic and acidic residues" evidence="1">
    <location>
        <begin position="955"/>
        <end position="965"/>
    </location>
</feature>
<feature type="transmembrane region" description="Helical" evidence="2">
    <location>
        <begin position="1332"/>
        <end position="1351"/>
    </location>
</feature>
<feature type="region of interest" description="Disordered" evidence="1">
    <location>
        <begin position="287"/>
        <end position="415"/>
    </location>
</feature>
<dbReference type="Proteomes" id="UP000625711">
    <property type="component" value="Unassembled WGS sequence"/>
</dbReference>
<evidence type="ECO:0000256" key="2">
    <source>
        <dbReference type="SAM" id="Phobius"/>
    </source>
</evidence>
<accession>A0A834M5H3</accession>
<feature type="region of interest" description="Disordered" evidence="1">
    <location>
        <begin position="1132"/>
        <end position="1226"/>
    </location>
</feature>
<gene>
    <name evidence="3" type="ORF">GWI33_014489</name>
</gene>
<feature type="compositionally biased region" description="Acidic residues" evidence="1">
    <location>
        <begin position="1198"/>
        <end position="1207"/>
    </location>
</feature>
<name>A0A834M5H3_RHYFE</name>
<feature type="region of interest" description="Disordered" evidence="1">
    <location>
        <begin position="552"/>
        <end position="630"/>
    </location>
</feature>
<feature type="compositionally biased region" description="Acidic residues" evidence="1">
    <location>
        <begin position="656"/>
        <end position="667"/>
    </location>
</feature>
<evidence type="ECO:0000313" key="3">
    <source>
        <dbReference type="EMBL" id="KAF7272756.1"/>
    </source>
</evidence>
<feature type="compositionally biased region" description="Basic and acidic residues" evidence="1">
    <location>
        <begin position="386"/>
        <end position="409"/>
    </location>
</feature>
<comment type="caution">
    <text evidence="3">The sequence shown here is derived from an EMBL/GenBank/DDBJ whole genome shotgun (WGS) entry which is preliminary data.</text>
</comment>
<organism evidence="3 4">
    <name type="scientific">Rhynchophorus ferrugineus</name>
    <name type="common">Red palm weevil</name>
    <name type="synonym">Curculio ferrugineus</name>
    <dbReference type="NCBI Taxonomy" id="354439"/>
    <lineage>
        <taxon>Eukaryota</taxon>
        <taxon>Metazoa</taxon>
        <taxon>Ecdysozoa</taxon>
        <taxon>Arthropoda</taxon>
        <taxon>Hexapoda</taxon>
        <taxon>Insecta</taxon>
        <taxon>Pterygota</taxon>
        <taxon>Neoptera</taxon>
        <taxon>Endopterygota</taxon>
        <taxon>Coleoptera</taxon>
        <taxon>Polyphaga</taxon>
        <taxon>Cucujiformia</taxon>
        <taxon>Curculionidae</taxon>
        <taxon>Dryophthorinae</taxon>
        <taxon>Rhynchophorus</taxon>
    </lineage>
</organism>
<feature type="region of interest" description="Disordered" evidence="1">
    <location>
        <begin position="916"/>
        <end position="980"/>
    </location>
</feature>
<feature type="region of interest" description="Disordered" evidence="1">
    <location>
        <begin position="1"/>
        <end position="48"/>
    </location>
</feature>
<feature type="region of interest" description="Disordered" evidence="1">
    <location>
        <begin position="824"/>
        <end position="846"/>
    </location>
</feature>
<reference evidence="3" key="1">
    <citation type="submission" date="2020-08" db="EMBL/GenBank/DDBJ databases">
        <title>Genome sequencing and assembly of the red palm weevil Rhynchophorus ferrugineus.</title>
        <authorList>
            <person name="Dias G.B."/>
            <person name="Bergman C.M."/>
            <person name="Manee M."/>
        </authorList>
    </citation>
    <scope>NUCLEOTIDE SEQUENCE</scope>
    <source>
        <strain evidence="3">AA-2017</strain>
        <tissue evidence="3">Whole larva</tissue>
    </source>
</reference>
<evidence type="ECO:0000313" key="4">
    <source>
        <dbReference type="Proteomes" id="UP000625711"/>
    </source>
</evidence>
<feature type="region of interest" description="Disordered" evidence="1">
    <location>
        <begin position="496"/>
        <end position="519"/>
    </location>
</feature>
<feature type="compositionally biased region" description="Basic residues" evidence="1">
    <location>
        <begin position="610"/>
        <end position="622"/>
    </location>
</feature>
<feature type="region of interest" description="Disordered" evidence="1">
    <location>
        <begin position="652"/>
        <end position="748"/>
    </location>
</feature>
<keyword evidence="2" id="KW-0472">Membrane</keyword>
<dbReference type="OrthoDB" id="6782661at2759"/>
<feature type="compositionally biased region" description="Basic residues" evidence="1">
    <location>
        <begin position="1251"/>
        <end position="1265"/>
    </location>
</feature>
<protein>
    <submittedName>
        <fullName evidence="3">Uncharacterized protein</fullName>
    </submittedName>
</protein>
<proteinExistence type="predicted"/>
<feature type="compositionally biased region" description="Basic residues" evidence="1">
    <location>
        <begin position="578"/>
        <end position="588"/>
    </location>
</feature>
<feature type="compositionally biased region" description="Polar residues" evidence="1">
    <location>
        <begin position="287"/>
        <end position="305"/>
    </location>
</feature>
<feature type="compositionally biased region" description="Basic and acidic residues" evidence="1">
    <location>
        <begin position="158"/>
        <end position="167"/>
    </location>
</feature>
<feature type="compositionally biased region" description="Basic and acidic residues" evidence="1">
    <location>
        <begin position="1132"/>
        <end position="1142"/>
    </location>
</feature>
<feature type="compositionally biased region" description="Basic and acidic residues" evidence="1">
    <location>
        <begin position="226"/>
        <end position="256"/>
    </location>
</feature>
<feature type="compositionally biased region" description="Polar residues" evidence="1">
    <location>
        <begin position="510"/>
        <end position="519"/>
    </location>
</feature>
<feature type="region of interest" description="Disordered" evidence="1">
    <location>
        <begin position="158"/>
        <end position="197"/>
    </location>
</feature>
<sequence>MESERVGQRRRRSSFSGRTDNLRSLSEGNRPKPSKRNVSRDSSTGSSVTSMDVRCACQYFQSTSLLPDRKNFVGVKPPVSVNNVPVNVCTAPVKSVHFRDHEYELINPPDEVTTIVPEVTVIETNNEPKVVISATEILDSPIEEPKKKPFFSLARFQKEKTPAREEQDNVSEEPSLDVEDNKPAEGPSKLQTAFKQKTDQLKNKTSELCTKVRNMKKPHINMPKAPEFKRPQFKKPEFKKPQFKKPEFKKPQFKKPDFKKFKIDAPKINLPKIPDTATIHLPSWSGKKTIQKQTIETRQLSTESNAGDIDTKKRSKFDFDFGSTFPRFRKKKPPQEDDSVFATVPRAKKPSKSTDESVDTVRIPLHSEESEERWDSDIENVPPRTGYEDRETSLDIERLNQQRSDKDMGLEEDYERENQEINRAEFLNRWQHGNFSNAAPGNNEDERIVEQLVEERFKKVGARYNHNREEEPTYIDEDAEGDYNYDERAGREIITDLDNLEDDDLGQSKDGYSSEGSVNLQKKGRLGKLDINSDEFFVVHEIQEGFQVPPNALSQMNEYDPIGSNRSLPQQITEKRTPIKKPKRKKTPHVSQEEIPGDEESVEGLMPPARPRRRSKKTKKRPNRDEIVPYQETISLEDEVNGQRLKFPRESLGILGDDEGDFEDYEDDFRNSSSFRNMDNIKEEPIIPPRKHKSLKSLTVSENDSIMADTRPVNIEDYIIPADEPPRRPNRSRSHTSSLSRVSLPPSQRDVDSLIADEAYLADNQQVPSYLMETPYQKTQEPAKEEVPSYLDEADQPLQPCAEEPCVQDIRDYMGYAIVDKNKPLMEPPLPPPRTLPRRRKRQTEDRFATMPVHSTPSATPTKPLRNYSTIIPTSRTEKENFYENDGDNKENEVDIAQYIEIDDDVNRDLISGEVVQKMRQRPLPAPPRPPRKPRIYRKSLQDITSKENIVPPENRTDTFKHSQMEESEEPESPRIEKEQETLLHQESAVKEPKLITPSVYSYEETITHGSLVVEPLDGAKLLPDSQLSSKERLIPVTREYSDEEYSEIPESFRALKNPDEVSVHSESQQVQDLEVERLRVNELLANRIVVSDLDASSILTDDLHDRSGTTLRLGEIELSQKLLDEVVRKLEEREREQKKTSPPDVHPPSPPHRTNSLQREPSPEPPQPPPRSCQSEEVEADNIPAEAETQPQVAEEPAAEEPEVDEQPPPRPPEPAEGLYFPSQPPASFYALRAKQYVEGFEGENIPTAPRRKRRHQSRSRPMSRSRSTSDDSEATPSRSRGVRRFSDPSIPDLAGRLFRACGSRANNAIKRLIYHLTENIMRNADGQQDLHVIMIILLVLIAGLILLGYGEDRTVVHLHHWEYFNPPKDI</sequence>
<feature type="compositionally biased region" description="Basic and acidic residues" evidence="1">
    <location>
        <begin position="365"/>
        <end position="376"/>
    </location>
</feature>
<feature type="region of interest" description="Disordered" evidence="1">
    <location>
        <begin position="215"/>
        <end position="256"/>
    </location>
</feature>
<feature type="compositionally biased region" description="Pro residues" evidence="1">
    <location>
        <begin position="826"/>
        <end position="835"/>
    </location>
</feature>